<organism evidence="11 12">
    <name type="scientific">Thermocladium modestius</name>
    <dbReference type="NCBI Taxonomy" id="62609"/>
    <lineage>
        <taxon>Archaea</taxon>
        <taxon>Thermoproteota</taxon>
        <taxon>Thermoprotei</taxon>
        <taxon>Thermoproteales</taxon>
        <taxon>Thermoproteaceae</taxon>
        <taxon>Thermocladium</taxon>
    </lineage>
</organism>
<comment type="cofactor">
    <cofactor evidence="1">
        <name>Mg(2+)</name>
        <dbReference type="ChEBI" id="CHEBI:18420"/>
    </cofactor>
</comment>
<evidence type="ECO:0000313" key="12">
    <source>
        <dbReference type="Proteomes" id="UP000610960"/>
    </source>
</evidence>
<protein>
    <recommendedName>
        <fullName evidence="9">Nucleoside diphosphate kinase</fullName>
        <ecNumber evidence="9">2.7.4.6</ecNumber>
    </recommendedName>
</protein>
<dbReference type="AlphaFoldDB" id="A0A830GTT7"/>
<evidence type="ECO:0000256" key="8">
    <source>
        <dbReference type="PROSITE-ProRule" id="PRU00706"/>
    </source>
</evidence>
<dbReference type="Proteomes" id="UP000610960">
    <property type="component" value="Unassembled WGS sequence"/>
</dbReference>
<evidence type="ECO:0000313" key="11">
    <source>
        <dbReference type="EMBL" id="GGP19290.1"/>
    </source>
</evidence>
<dbReference type="OrthoDB" id="6874at2157"/>
<dbReference type="EC" id="2.7.4.6" evidence="9"/>
<dbReference type="SUPFAM" id="SSF54919">
    <property type="entry name" value="Nucleoside diphosphate kinase, NDK"/>
    <property type="match status" value="1"/>
</dbReference>
<dbReference type="GO" id="GO:0005524">
    <property type="term" value="F:ATP binding"/>
    <property type="evidence" value="ECO:0007669"/>
    <property type="project" value="UniProtKB-KW"/>
</dbReference>
<dbReference type="Pfam" id="PF00334">
    <property type="entry name" value="NDK"/>
    <property type="match status" value="2"/>
</dbReference>
<name>A0A830GTT7_9CREN</name>
<reference evidence="11" key="2">
    <citation type="submission" date="2020-09" db="EMBL/GenBank/DDBJ databases">
        <authorList>
            <person name="Sun Q."/>
            <person name="Ohkuma M."/>
        </authorList>
    </citation>
    <scope>NUCLEOTIDE SEQUENCE</scope>
    <source>
        <strain evidence="11">JCM 10088</strain>
    </source>
</reference>
<dbReference type="PROSITE" id="PS51374">
    <property type="entry name" value="NDPK_LIKE"/>
    <property type="match status" value="1"/>
</dbReference>
<dbReference type="CDD" id="cd04413">
    <property type="entry name" value="NDPk_I"/>
    <property type="match status" value="1"/>
</dbReference>
<keyword evidence="7 9" id="KW-0067">ATP-binding</keyword>
<sequence length="183" mass="20794">MIERTLVIVKPDGVKARIIGEVISRLERLGLKIIGIKMVKATVEQMAGFYPSDEEWFRSVGNKSIKSYQEMNMDIRKDMGTDDPVQVGRMVKQWLVNYMTETPVVLIVVEGNHAIDVVRKMIGHTLPYMAAPGTIRGDYSTDSPDLANKEKRAIRNLVHASDSPESAAREISYWFRNDELNPW</sequence>
<evidence type="ECO:0000256" key="6">
    <source>
        <dbReference type="ARBA" id="ARBA00022777"/>
    </source>
</evidence>
<evidence type="ECO:0000256" key="4">
    <source>
        <dbReference type="ARBA" id="ARBA00022679"/>
    </source>
</evidence>
<comment type="caution">
    <text evidence="11">The sequence shown here is derived from an EMBL/GenBank/DDBJ whole genome shotgun (WGS) entry which is preliminary data.</text>
</comment>
<keyword evidence="12" id="KW-1185">Reference proteome</keyword>
<evidence type="ECO:0000256" key="7">
    <source>
        <dbReference type="ARBA" id="ARBA00022840"/>
    </source>
</evidence>
<evidence type="ECO:0000256" key="3">
    <source>
        <dbReference type="ARBA" id="ARBA00022553"/>
    </source>
</evidence>
<keyword evidence="4 9" id="KW-0808">Transferase</keyword>
<dbReference type="InterPro" id="IPR034907">
    <property type="entry name" value="NDK-like_dom"/>
</dbReference>
<comment type="similarity">
    <text evidence="2 8">Belongs to the NDK family.</text>
</comment>
<dbReference type="RefSeq" id="WP_188595644.1">
    <property type="nucleotide sequence ID" value="NZ_BMNL01000001.1"/>
</dbReference>
<reference evidence="11" key="1">
    <citation type="journal article" date="2014" name="Int. J. Syst. Evol. Microbiol.">
        <title>Complete genome sequence of Corynebacterium casei LMG S-19264T (=DSM 44701T), isolated from a smear-ripened cheese.</title>
        <authorList>
            <consortium name="US DOE Joint Genome Institute (JGI-PGF)"/>
            <person name="Walter F."/>
            <person name="Albersmeier A."/>
            <person name="Kalinowski J."/>
            <person name="Ruckert C."/>
        </authorList>
    </citation>
    <scope>NUCLEOTIDE SEQUENCE</scope>
    <source>
        <strain evidence="11">JCM 10088</strain>
    </source>
</reference>
<evidence type="ECO:0000256" key="9">
    <source>
        <dbReference type="RuleBase" id="RU004013"/>
    </source>
</evidence>
<gene>
    <name evidence="11" type="ORF">GCM10007981_02380</name>
</gene>
<dbReference type="PROSITE" id="PS00469">
    <property type="entry name" value="NDPK"/>
    <property type="match status" value="1"/>
</dbReference>
<dbReference type="Gene3D" id="3.30.70.141">
    <property type="entry name" value="Nucleoside diphosphate kinase-like domain"/>
    <property type="match status" value="1"/>
</dbReference>
<dbReference type="EMBL" id="BMNL01000001">
    <property type="protein sequence ID" value="GGP19290.1"/>
    <property type="molecule type" value="Genomic_DNA"/>
</dbReference>
<accession>A0A830GTT7</accession>
<dbReference type="PANTHER" id="PTHR11349">
    <property type="entry name" value="NUCLEOSIDE DIPHOSPHATE KINASE"/>
    <property type="match status" value="1"/>
</dbReference>
<evidence type="ECO:0000256" key="1">
    <source>
        <dbReference type="ARBA" id="ARBA00001946"/>
    </source>
</evidence>
<comment type="caution">
    <text evidence="8">Lacks conserved residue(s) required for the propagation of feature annotation.</text>
</comment>
<proteinExistence type="inferred from homology"/>
<dbReference type="InterPro" id="IPR023005">
    <property type="entry name" value="Nucleoside_diP_kinase_AS"/>
</dbReference>
<comment type="catalytic activity">
    <reaction evidence="9">
        <text>a 2'-deoxyribonucleoside 5'-diphosphate + ATP = a 2'-deoxyribonucleoside 5'-triphosphate + ADP</text>
        <dbReference type="Rhea" id="RHEA:44640"/>
        <dbReference type="ChEBI" id="CHEBI:30616"/>
        <dbReference type="ChEBI" id="CHEBI:61560"/>
        <dbReference type="ChEBI" id="CHEBI:73316"/>
        <dbReference type="ChEBI" id="CHEBI:456216"/>
        <dbReference type="EC" id="2.7.4.6"/>
    </reaction>
</comment>
<feature type="domain" description="Nucleoside diphosphate kinase-like" evidence="10">
    <location>
        <begin position="2"/>
        <end position="182"/>
    </location>
</feature>
<keyword evidence="5 9" id="KW-0547">Nucleotide-binding</keyword>
<dbReference type="InterPro" id="IPR036850">
    <property type="entry name" value="NDK-like_dom_sf"/>
</dbReference>
<keyword evidence="3" id="KW-0597">Phosphoprotein</keyword>
<keyword evidence="6 9" id="KW-0418">Kinase</keyword>
<evidence type="ECO:0000256" key="2">
    <source>
        <dbReference type="ARBA" id="ARBA00008142"/>
    </source>
</evidence>
<dbReference type="SMART" id="SM00562">
    <property type="entry name" value="NDK"/>
    <property type="match status" value="1"/>
</dbReference>
<evidence type="ECO:0000259" key="10">
    <source>
        <dbReference type="SMART" id="SM00562"/>
    </source>
</evidence>
<dbReference type="GO" id="GO:0004550">
    <property type="term" value="F:nucleoside diphosphate kinase activity"/>
    <property type="evidence" value="ECO:0007669"/>
    <property type="project" value="UniProtKB-EC"/>
</dbReference>
<evidence type="ECO:0000256" key="5">
    <source>
        <dbReference type="ARBA" id="ARBA00022741"/>
    </source>
</evidence>